<accession>A0A229NZK0</accession>
<keyword evidence="1" id="KW-1133">Transmembrane helix</keyword>
<feature type="transmembrane region" description="Helical" evidence="1">
    <location>
        <begin position="58"/>
        <end position="77"/>
    </location>
</feature>
<gene>
    <name evidence="2" type="ORF">CGZ75_00980</name>
</gene>
<evidence type="ECO:0000256" key="1">
    <source>
        <dbReference type="SAM" id="Phobius"/>
    </source>
</evidence>
<dbReference type="RefSeq" id="WP_089522316.1">
    <property type="nucleotide sequence ID" value="NZ_NMUQ01000001.1"/>
</dbReference>
<dbReference type="EMBL" id="NMUQ01000001">
    <property type="protein sequence ID" value="OXM15352.1"/>
    <property type="molecule type" value="Genomic_DNA"/>
</dbReference>
<keyword evidence="3" id="KW-1185">Reference proteome</keyword>
<dbReference type="Pfam" id="PF14209">
    <property type="entry name" value="DUF4321"/>
    <property type="match status" value="1"/>
</dbReference>
<name>A0A229NZK0_9BACL</name>
<evidence type="ECO:0000313" key="2">
    <source>
        <dbReference type="EMBL" id="OXM15352.1"/>
    </source>
</evidence>
<reference evidence="2 3" key="1">
    <citation type="submission" date="2017-07" db="EMBL/GenBank/DDBJ databases">
        <title>Paenibacillus herberti R33 genome sequencing and assembly.</title>
        <authorList>
            <person name="Su W."/>
        </authorList>
    </citation>
    <scope>NUCLEOTIDE SEQUENCE [LARGE SCALE GENOMIC DNA]</scope>
    <source>
        <strain evidence="2 3">R33</strain>
    </source>
</reference>
<evidence type="ECO:0008006" key="4">
    <source>
        <dbReference type="Google" id="ProtNLM"/>
    </source>
</evidence>
<proteinExistence type="predicted"/>
<evidence type="ECO:0000313" key="3">
    <source>
        <dbReference type="Proteomes" id="UP000215145"/>
    </source>
</evidence>
<sequence>MKKNGWTLLLFAVLGLLAGALADRWLKEVPSLSALTRSAELQWSPAADLGVLSYSLDLTLNFSIVSLVCLVLAFWLYRKL</sequence>
<dbReference type="AlphaFoldDB" id="A0A229NZK0"/>
<comment type="caution">
    <text evidence="2">The sequence shown here is derived from an EMBL/GenBank/DDBJ whole genome shotgun (WGS) entry which is preliminary data.</text>
</comment>
<protein>
    <recommendedName>
        <fullName evidence="4">DUF4321 domain-containing protein</fullName>
    </recommendedName>
</protein>
<keyword evidence="1" id="KW-0812">Transmembrane</keyword>
<dbReference type="OrthoDB" id="2974387at2"/>
<keyword evidence="1" id="KW-0472">Membrane</keyword>
<organism evidence="2 3">
    <name type="scientific">Paenibacillus herberti</name>
    <dbReference type="NCBI Taxonomy" id="1619309"/>
    <lineage>
        <taxon>Bacteria</taxon>
        <taxon>Bacillati</taxon>
        <taxon>Bacillota</taxon>
        <taxon>Bacilli</taxon>
        <taxon>Bacillales</taxon>
        <taxon>Paenibacillaceae</taxon>
        <taxon>Paenibacillus</taxon>
    </lineage>
</organism>
<dbReference type="InterPro" id="IPR025470">
    <property type="entry name" value="DUF4321"/>
</dbReference>
<dbReference type="Proteomes" id="UP000215145">
    <property type="component" value="Unassembled WGS sequence"/>
</dbReference>